<reference evidence="3 4" key="1">
    <citation type="submission" date="2019-08" db="EMBL/GenBank/DDBJ databases">
        <title>The genome sequence of a newly discovered highly antifungal drug resistant Aspergillus species, Aspergillus tanneri NIH 1004.</title>
        <authorList>
            <person name="Mounaud S."/>
            <person name="Singh I."/>
            <person name="Joardar V."/>
            <person name="Pakala S."/>
            <person name="Pakala S."/>
            <person name="Venepally P."/>
            <person name="Chung J.K."/>
            <person name="Losada L."/>
            <person name="Nierman W.C."/>
        </authorList>
    </citation>
    <scope>NUCLEOTIDE SEQUENCE [LARGE SCALE GENOMIC DNA]</scope>
    <source>
        <strain evidence="3 4">NIH1004</strain>
    </source>
</reference>
<dbReference type="PANTHER" id="PTHR48070">
    <property type="entry name" value="ESTERASE OVCA2"/>
    <property type="match status" value="1"/>
</dbReference>
<dbReference type="OrthoDB" id="2094269at2759"/>
<dbReference type="SUPFAM" id="SSF53474">
    <property type="entry name" value="alpha/beta-Hydrolases"/>
    <property type="match status" value="1"/>
</dbReference>
<evidence type="ECO:0000259" key="2">
    <source>
        <dbReference type="Pfam" id="PF03959"/>
    </source>
</evidence>
<keyword evidence="1" id="KW-0378">Hydrolase</keyword>
<dbReference type="InterPro" id="IPR050593">
    <property type="entry name" value="LovG"/>
</dbReference>
<organism evidence="3 4">
    <name type="scientific">Aspergillus tanneri</name>
    <dbReference type="NCBI Taxonomy" id="1220188"/>
    <lineage>
        <taxon>Eukaryota</taxon>
        <taxon>Fungi</taxon>
        <taxon>Dikarya</taxon>
        <taxon>Ascomycota</taxon>
        <taxon>Pezizomycotina</taxon>
        <taxon>Eurotiomycetes</taxon>
        <taxon>Eurotiomycetidae</taxon>
        <taxon>Eurotiales</taxon>
        <taxon>Aspergillaceae</taxon>
        <taxon>Aspergillus</taxon>
        <taxon>Aspergillus subgen. Circumdati</taxon>
    </lineage>
</organism>
<protein>
    <recommendedName>
        <fullName evidence="2">Serine hydrolase domain-containing protein</fullName>
    </recommendedName>
</protein>
<evidence type="ECO:0000313" key="4">
    <source>
        <dbReference type="Proteomes" id="UP000324241"/>
    </source>
</evidence>
<feature type="domain" description="Serine hydrolase" evidence="2">
    <location>
        <begin position="10"/>
        <end position="236"/>
    </location>
</feature>
<dbReference type="GeneID" id="54326583"/>
<gene>
    <name evidence="3" type="ORF">ATNIH1004_003881</name>
</gene>
<dbReference type="AlphaFoldDB" id="A0A5M9MLV7"/>
<name>A0A5M9MLV7_9EURO</name>
<dbReference type="InterPro" id="IPR005645">
    <property type="entry name" value="FSH-like_dom"/>
</dbReference>
<sequence length="272" mass="30884">MDTKSHPQSENFRILMLHGYSQSARRFQAKTRPLVEKIMTTTPQELLKLYSGIECLFLDAPRCAQCPIGLAFDTLDSTNNRIWWYGADDTYEYKYLNEALVEIARFLSANPVHVIIGFSQGAALAAMVVSLLECRSNLTKADAIRAQNLPVDVFLRLPTQYQLKTVVCFSGYRGTIQFYNSLYRWQLDTPACHVIGLLDTIVDAEKTIRLARCFRTHKVICHYGCHYVPRDTHILDSIVQFIWKSCGWQGATKSGQFSGQASIVHIMSCVSR</sequence>
<dbReference type="Pfam" id="PF03959">
    <property type="entry name" value="FSH1"/>
    <property type="match status" value="1"/>
</dbReference>
<dbReference type="GO" id="GO:0016787">
    <property type="term" value="F:hydrolase activity"/>
    <property type="evidence" value="ECO:0007669"/>
    <property type="project" value="UniProtKB-KW"/>
</dbReference>
<comment type="caution">
    <text evidence="3">The sequence shown here is derived from an EMBL/GenBank/DDBJ whole genome shotgun (WGS) entry which is preliminary data.</text>
</comment>
<dbReference type="RefSeq" id="XP_033427359.1">
    <property type="nucleotide sequence ID" value="XM_033568553.1"/>
</dbReference>
<dbReference type="GO" id="GO:0005737">
    <property type="term" value="C:cytoplasm"/>
    <property type="evidence" value="ECO:0007669"/>
    <property type="project" value="TreeGrafter"/>
</dbReference>
<accession>A0A5M9MLV7</accession>
<dbReference type="VEuPathDB" id="FungiDB:EYZ11_004212"/>
<dbReference type="Proteomes" id="UP000324241">
    <property type="component" value="Unassembled WGS sequence"/>
</dbReference>
<dbReference type="PANTHER" id="PTHR48070:SF6">
    <property type="entry name" value="ESTERASE OVCA2"/>
    <property type="match status" value="1"/>
</dbReference>
<dbReference type="GO" id="GO:0005634">
    <property type="term" value="C:nucleus"/>
    <property type="evidence" value="ECO:0007669"/>
    <property type="project" value="TreeGrafter"/>
</dbReference>
<dbReference type="InterPro" id="IPR029058">
    <property type="entry name" value="AB_hydrolase_fold"/>
</dbReference>
<evidence type="ECO:0000256" key="1">
    <source>
        <dbReference type="ARBA" id="ARBA00022801"/>
    </source>
</evidence>
<dbReference type="GO" id="GO:0019748">
    <property type="term" value="P:secondary metabolic process"/>
    <property type="evidence" value="ECO:0007669"/>
    <property type="project" value="TreeGrafter"/>
</dbReference>
<dbReference type="Gene3D" id="3.40.50.1820">
    <property type="entry name" value="alpha/beta hydrolase"/>
    <property type="match status" value="1"/>
</dbReference>
<proteinExistence type="predicted"/>
<evidence type="ECO:0000313" key="3">
    <source>
        <dbReference type="EMBL" id="KAA8647998.1"/>
    </source>
</evidence>
<dbReference type="EMBL" id="QUQM01000003">
    <property type="protein sequence ID" value="KAA8647998.1"/>
    <property type="molecule type" value="Genomic_DNA"/>
</dbReference>